<keyword evidence="6 7" id="KW-0472">Membrane</keyword>
<keyword evidence="5 7" id="KW-1133">Transmembrane helix</keyword>
<organism evidence="10 11">
    <name type="scientific">Nocardiopsis mangrovi</name>
    <dbReference type="NCBI Taxonomy" id="1179818"/>
    <lineage>
        <taxon>Bacteria</taxon>
        <taxon>Bacillati</taxon>
        <taxon>Actinomycetota</taxon>
        <taxon>Actinomycetes</taxon>
        <taxon>Streptosporangiales</taxon>
        <taxon>Nocardiopsidaceae</taxon>
        <taxon>Nocardiopsis</taxon>
    </lineage>
</organism>
<feature type="transmembrane region" description="Helical" evidence="7">
    <location>
        <begin position="196"/>
        <end position="218"/>
    </location>
</feature>
<evidence type="ECO:0000259" key="9">
    <source>
        <dbReference type="PROSITE" id="PS50928"/>
    </source>
</evidence>
<keyword evidence="2 7" id="KW-0813">Transport</keyword>
<evidence type="ECO:0000256" key="3">
    <source>
        <dbReference type="ARBA" id="ARBA00022475"/>
    </source>
</evidence>
<dbReference type="SUPFAM" id="SSF161098">
    <property type="entry name" value="MetI-like"/>
    <property type="match status" value="1"/>
</dbReference>
<accession>A0ABV9E3Y3</accession>
<dbReference type="Pfam" id="PF00528">
    <property type="entry name" value="BPD_transp_1"/>
    <property type="match status" value="1"/>
</dbReference>
<feature type="region of interest" description="Disordered" evidence="8">
    <location>
        <begin position="1"/>
        <end position="41"/>
    </location>
</feature>
<keyword evidence="4 7" id="KW-0812">Transmembrane</keyword>
<feature type="transmembrane region" description="Helical" evidence="7">
    <location>
        <begin position="49"/>
        <end position="71"/>
    </location>
</feature>
<dbReference type="PANTHER" id="PTHR30193">
    <property type="entry name" value="ABC TRANSPORTER PERMEASE PROTEIN"/>
    <property type="match status" value="1"/>
</dbReference>
<protein>
    <submittedName>
        <fullName evidence="10">Carbohydrate ABC transporter permease</fullName>
    </submittedName>
</protein>
<evidence type="ECO:0000313" key="10">
    <source>
        <dbReference type="EMBL" id="MFC4564945.1"/>
    </source>
</evidence>
<feature type="transmembrane region" description="Helical" evidence="7">
    <location>
        <begin position="146"/>
        <end position="163"/>
    </location>
</feature>
<dbReference type="InterPro" id="IPR000515">
    <property type="entry name" value="MetI-like"/>
</dbReference>
<dbReference type="EMBL" id="JBHSFQ010000030">
    <property type="protein sequence ID" value="MFC4564945.1"/>
    <property type="molecule type" value="Genomic_DNA"/>
</dbReference>
<evidence type="ECO:0000313" key="11">
    <source>
        <dbReference type="Proteomes" id="UP001595923"/>
    </source>
</evidence>
<proteinExistence type="inferred from homology"/>
<evidence type="ECO:0000256" key="4">
    <source>
        <dbReference type="ARBA" id="ARBA00022692"/>
    </source>
</evidence>
<feature type="domain" description="ABC transmembrane type-1" evidence="9">
    <location>
        <begin position="108"/>
        <end position="322"/>
    </location>
</feature>
<evidence type="ECO:0000256" key="8">
    <source>
        <dbReference type="SAM" id="MobiDB-lite"/>
    </source>
</evidence>
<dbReference type="InterPro" id="IPR035906">
    <property type="entry name" value="MetI-like_sf"/>
</dbReference>
<dbReference type="Gene3D" id="1.10.3720.10">
    <property type="entry name" value="MetI-like"/>
    <property type="match status" value="1"/>
</dbReference>
<comment type="caution">
    <text evidence="10">The sequence shown here is derived from an EMBL/GenBank/DDBJ whole genome shotgun (WGS) entry which is preliminary data.</text>
</comment>
<reference evidence="11" key="1">
    <citation type="journal article" date="2019" name="Int. J. Syst. Evol. Microbiol.">
        <title>The Global Catalogue of Microorganisms (GCM) 10K type strain sequencing project: providing services to taxonomists for standard genome sequencing and annotation.</title>
        <authorList>
            <consortium name="The Broad Institute Genomics Platform"/>
            <consortium name="The Broad Institute Genome Sequencing Center for Infectious Disease"/>
            <person name="Wu L."/>
            <person name="Ma J."/>
        </authorList>
    </citation>
    <scope>NUCLEOTIDE SEQUENCE [LARGE SCALE GENOMIC DNA]</scope>
    <source>
        <strain evidence="11">XZYJ18</strain>
    </source>
</reference>
<feature type="transmembrane region" description="Helical" evidence="7">
    <location>
        <begin position="112"/>
        <end position="134"/>
    </location>
</feature>
<dbReference type="PROSITE" id="PS50928">
    <property type="entry name" value="ABC_TM1"/>
    <property type="match status" value="1"/>
</dbReference>
<keyword evidence="11" id="KW-1185">Reference proteome</keyword>
<dbReference type="CDD" id="cd06261">
    <property type="entry name" value="TM_PBP2"/>
    <property type="match status" value="1"/>
</dbReference>
<evidence type="ECO:0000256" key="7">
    <source>
        <dbReference type="RuleBase" id="RU363032"/>
    </source>
</evidence>
<evidence type="ECO:0000256" key="2">
    <source>
        <dbReference type="ARBA" id="ARBA00022448"/>
    </source>
</evidence>
<gene>
    <name evidence="10" type="ORF">ACFO4E_24055</name>
</gene>
<keyword evidence="3" id="KW-1003">Cell membrane</keyword>
<name>A0ABV9E3Y3_9ACTN</name>
<sequence>MCAIRVRPKPPSGPAADEADPPPRGRRPPAGAPAGPGGPRRALPRARDWAGLLYVVPALTVFAFFVLYPLGQAVWLSLWDWDGVTQATWVGAGNYLDAIGDPEIVGALRNSLVFVLFYAALPTAIGLLLTALMARVRIYGLTFFRAALFVPQILPGVVVAVAWRSMYDIDGPVNGVLRLAGLDGVTRAWLGEFATALPSVGLIGTWVMYGLCMVLFMAGAQRIPAELYEAARIDGAGAVREFFTVTLPGLRREISFALVLTITYALRNFDIVWNTTSGGPGTSTTVPSVFIYRAAFGTRDYGEAAAISVLLTALILAVTGLVLFLLRSKDDAKGARR</sequence>
<dbReference type="RefSeq" id="WP_378578518.1">
    <property type="nucleotide sequence ID" value="NZ_JBHSFQ010000030.1"/>
</dbReference>
<dbReference type="InterPro" id="IPR051393">
    <property type="entry name" value="ABC_transporter_permease"/>
</dbReference>
<dbReference type="PANTHER" id="PTHR30193:SF41">
    <property type="entry name" value="DIACETYLCHITOBIOSE UPTAKE SYSTEM PERMEASE PROTEIN NGCF"/>
    <property type="match status" value="1"/>
</dbReference>
<comment type="subcellular location">
    <subcellularLocation>
        <location evidence="1 7">Cell membrane</location>
        <topology evidence="1 7">Multi-pass membrane protein</topology>
    </subcellularLocation>
</comment>
<dbReference type="Proteomes" id="UP001595923">
    <property type="component" value="Unassembled WGS sequence"/>
</dbReference>
<feature type="transmembrane region" description="Helical" evidence="7">
    <location>
        <begin position="304"/>
        <end position="326"/>
    </location>
</feature>
<evidence type="ECO:0000256" key="5">
    <source>
        <dbReference type="ARBA" id="ARBA00022989"/>
    </source>
</evidence>
<comment type="similarity">
    <text evidence="7">Belongs to the binding-protein-dependent transport system permease family.</text>
</comment>
<evidence type="ECO:0000256" key="6">
    <source>
        <dbReference type="ARBA" id="ARBA00023136"/>
    </source>
</evidence>
<evidence type="ECO:0000256" key="1">
    <source>
        <dbReference type="ARBA" id="ARBA00004651"/>
    </source>
</evidence>